<dbReference type="InterPro" id="IPR003150">
    <property type="entry name" value="DNA-bd_RFX"/>
</dbReference>
<dbReference type="FunFam" id="1.10.10.10:FF:000422">
    <property type="entry name" value="DNA-binding protein RFX7"/>
    <property type="match status" value="1"/>
</dbReference>
<dbReference type="Proteomes" id="UP000502823">
    <property type="component" value="Unassembled WGS sequence"/>
</dbReference>
<evidence type="ECO:0000259" key="2">
    <source>
        <dbReference type="PROSITE" id="PS51526"/>
    </source>
</evidence>
<dbReference type="Pfam" id="PF25340">
    <property type="entry name" value="BCD_RFX"/>
    <property type="match status" value="1"/>
</dbReference>
<dbReference type="InterPro" id="IPR036390">
    <property type="entry name" value="WH_DNA-bd_sf"/>
</dbReference>
<proteinExistence type="predicted"/>
<dbReference type="Pfam" id="PF02257">
    <property type="entry name" value="RFX_DNA_binding"/>
    <property type="match status" value="1"/>
</dbReference>
<dbReference type="SUPFAM" id="SSF46785">
    <property type="entry name" value="Winged helix' DNA-binding domain"/>
    <property type="match status" value="1"/>
</dbReference>
<dbReference type="PROSITE" id="PS51526">
    <property type="entry name" value="RFX_DBD"/>
    <property type="match status" value="1"/>
</dbReference>
<dbReference type="PANTHER" id="PTHR12619">
    <property type="entry name" value="RFX TRANSCRIPTION FACTOR FAMILY"/>
    <property type="match status" value="1"/>
</dbReference>
<protein>
    <recommendedName>
        <fullName evidence="2">RFX-type winged-helix domain-containing protein</fullName>
    </recommendedName>
</protein>
<reference evidence="4" key="1">
    <citation type="submission" date="2020-01" db="EMBL/GenBank/DDBJ databases">
        <title>Draft genome sequence of the Termite Coptotermes fromosanus.</title>
        <authorList>
            <person name="Itakura S."/>
            <person name="Yosikawa Y."/>
            <person name="Umezawa K."/>
        </authorList>
    </citation>
    <scope>NUCLEOTIDE SEQUENCE [LARGE SCALE GENOMIC DNA]</scope>
</reference>
<name>A0A6L2PS62_COPFO</name>
<dbReference type="Gene3D" id="1.10.10.10">
    <property type="entry name" value="Winged helix-like DNA-binding domain superfamily/Winged helix DNA-binding domain"/>
    <property type="match status" value="1"/>
</dbReference>
<comment type="caution">
    <text evidence="3">The sequence shown here is derived from an EMBL/GenBank/DDBJ whole genome shotgun (WGS) entry which is preliminary data.</text>
</comment>
<evidence type="ECO:0000313" key="3">
    <source>
        <dbReference type="EMBL" id="GFG33458.1"/>
    </source>
</evidence>
<dbReference type="InterPro" id="IPR057321">
    <property type="entry name" value="RFX1-4/6/8-like_BCD"/>
</dbReference>
<dbReference type="GO" id="GO:0000978">
    <property type="term" value="F:RNA polymerase II cis-regulatory region sequence-specific DNA binding"/>
    <property type="evidence" value="ECO:0007669"/>
    <property type="project" value="TreeGrafter"/>
</dbReference>
<gene>
    <name evidence="3" type="ORF">Cfor_03526</name>
</gene>
<dbReference type="InParanoid" id="A0A6L2PS62"/>
<dbReference type="InterPro" id="IPR039779">
    <property type="entry name" value="RFX-like"/>
</dbReference>
<dbReference type="EMBL" id="BLKM01000431">
    <property type="protein sequence ID" value="GFG33458.1"/>
    <property type="molecule type" value="Genomic_DNA"/>
</dbReference>
<dbReference type="OrthoDB" id="10056949at2759"/>
<dbReference type="AlphaFoldDB" id="A0A6L2PS62"/>
<organism evidence="3 4">
    <name type="scientific">Coptotermes formosanus</name>
    <name type="common">Formosan subterranean termite</name>
    <dbReference type="NCBI Taxonomy" id="36987"/>
    <lineage>
        <taxon>Eukaryota</taxon>
        <taxon>Metazoa</taxon>
        <taxon>Ecdysozoa</taxon>
        <taxon>Arthropoda</taxon>
        <taxon>Hexapoda</taxon>
        <taxon>Insecta</taxon>
        <taxon>Pterygota</taxon>
        <taxon>Neoptera</taxon>
        <taxon>Polyneoptera</taxon>
        <taxon>Dictyoptera</taxon>
        <taxon>Blattodea</taxon>
        <taxon>Blattoidea</taxon>
        <taxon>Termitoidae</taxon>
        <taxon>Rhinotermitidae</taxon>
        <taxon>Coptotermes</taxon>
    </lineage>
</organism>
<feature type="domain" description="RFX-type winged-helix" evidence="2">
    <location>
        <begin position="159"/>
        <end position="234"/>
    </location>
</feature>
<evidence type="ECO:0000256" key="1">
    <source>
        <dbReference type="ARBA" id="ARBA00023125"/>
    </source>
</evidence>
<dbReference type="PANTHER" id="PTHR12619:SF5">
    <property type="entry name" value="TRANSCRIPTION FACTOR RFX4"/>
    <property type="match status" value="1"/>
</dbReference>
<sequence length="699" mass="79100">MKKAQSCSQIKLLKYPATLTESIALAEQWACNADSRVNLPSCQLADLGTIPDDVVDEIKECMLLEGIQSGTGMRVGAAIQDDITSTTCVLSAARRPEEQGQFYLYLIRYGKCCEHDSMHVVDKGFAVESLRQQAGYKKDTTELVFQQDYKVIPHSTPLTLNWLSENFECADGVCIPRKVIYKHYCSFCKKNGMIPVNAASFGKIVRQMFKMVKNRRLGTRGYSTYHYHGIGIRSSSVYYEEQYSLRGVNNRLEMLISSPCFISPGSSTNPTSPRANVPSTTVPALEIPNLQDVSLPSGVPHQLYRYFFMMYRAHCLRVFNSICRNEIDEVKEFLEHFWKGVPPHLVGILGSNAVVNMVGVCDSILYSSIASMFVPSTHKTSPALQTLKKLVPLIDGWFYGMLSSLPANLCAIKRNLAHNFCRVSRRLISLNQMWLPLALTLQNRETMSKMLSDWRRTNVKEICSEVAFGIKRPEFRDVMLSLFKEFEDILERQVCLDNLVQWFEMVVDRCVITAVRKHGCPVSRVAHHFLLIWVTVGTRVLRDMTIFSAPSFGLFHTLSLLANDYLAHRVELLEAEERTAEMIQNISIDDDAIRVPEAPGKQTMSSATPASQEILEYHEETMPFTNQANSNGASKAYNYVCLSTQCQPNYTTKDLANGRLTQHIHTEECHYSEARYDVVDIASTSFICTTPQYTYQGYQ</sequence>
<keyword evidence="4" id="KW-1185">Reference proteome</keyword>
<dbReference type="GO" id="GO:0000981">
    <property type="term" value="F:DNA-binding transcription factor activity, RNA polymerase II-specific"/>
    <property type="evidence" value="ECO:0007669"/>
    <property type="project" value="TreeGrafter"/>
</dbReference>
<keyword evidence="1" id="KW-0238">DNA-binding</keyword>
<accession>A0A6L2PS62</accession>
<dbReference type="InterPro" id="IPR036388">
    <property type="entry name" value="WH-like_DNA-bd_sf"/>
</dbReference>
<evidence type="ECO:0000313" key="4">
    <source>
        <dbReference type="Proteomes" id="UP000502823"/>
    </source>
</evidence>